<evidence type="ECO:0000256" key="1">
    <source>
        <dbReference type="SAM" id="MobiDB-lite"/>
    </source>
</evidence>
<comment type="caution">
    <text evidence="2">The sequence shown here is derived from an EMBL/GenBank/DDBJ whole genome shotgun (WGS) entry which is preliminary data.</text>
</comment>
<feature type="compositionally biased region" description="Basic residues" evidence="1">
    <location>
        <begin position="16"/>
        <end position="25"/>
    </location>
</feature>
<sequence>MLTFRVSFSGVDNTAKTRRPKPRSNKKNDRVPSASKSSCIKNKEVEVEEHHRNLLLSKNKKYMSSECNNIKLAIQNDKSEVVCAMCKQCLITTNHEVYVLNYVNGMNSRNCNQSEKFSNIANQKKHKPKVKKTKNLGSKERLASPTPSKPRSRLRWSPTRRIFNFKGKIIATSESACHSNSFKGDNACTSSPQEPTIKRFPNSTSFLGRLSKFVYGVSTQFLGTVRFRNDHVAAILGYGDFQWRNILITMVYFVEGLGHNLFSVG</sequence>
<reference evidence="2" key="2">
    <citation type="submission" date="2022-01" db="EMBL/GenBank/DDBJ databases">
        <authorList>
            <person name="Yamashiro T."/>
            <person name="Shiraishi A."/>
            <person name="Satake H."/>
            <person name="Nakayama K."/>
        </authorList>
    </citation>
    <scope>NUCLEOTIDE SEQUENCE</scope>
</reference>
<keyword evidence="3" id="KW-1185">Reference proteome</keyword>
<organism evidence="2 3">
    <name type="scientific">Tanacetum coccineum</name>
    <dbReference type="NCBI Taxonomy" id="301880"/>
    <lineage>
        <taxon>Eukaryota</taxon>
        <taxon>Viridiplantae</taxon>
        <taxon>Streptophyta</taxon>
        <taxon>Embryophyta</taxon>
        <taxon>Tracheophyta</taxon>
        <taxon>Spermatophyta</taxon>
        <taxon>Magnoliopsida</taxon>
        <taxon>eudicotyledons</taxon>
        <taxon>Gunneridae</taxon>
        <taxon>Pentapetalae</taxon>
        <taxon>asterids</taxon>
        <taxon>campanulids</taxon>
        <taxon>Asterales</taxon>
        <taxon>Asteraceae</taxon>
        <taxon>Asteroideae</taxon>
        <taxon>Anthemideae</taxon>
        <taxon>Anthemidinae</taxon>
        <taxon>Tanacetum</taxon>
    </lineage>
</organism>
<evidence type="ECO:0000313" key="2">
    <source>
        <dbReference type="EMBL" id="GJS71018.1"/>
    </source>
</evidence>
<gene>
    <name evidence="2" type="ORF">Tco_0703859</name>
</gene>
<name>A0ABQ4Y1K9_9ASTR</name>
<feature type="compositionally biased region" description="Basic residues" evidence="1">
    <location>
        <begin position="123"/>
        <end position="134"/>
    </location>
</feature>
<protein>
    <recommendedName>
        <fullName evidence="4">Integrase, catalytic region, zinc finger, CCHC-type, peptidase aspartic, catalytic</fullName>
    </recommendedName>
</protein>
<dbReference type="Proteomes" id="UP001151760">
    <property type="component" value="Unassembled WGS sequence"/>
</dbReference>
<accession>A0ABQ4Y1K9</accession>
<feature type="region of interest" description="Disordered" evidence="1">
    <location>
        <begin position="1"/>
        <end position="39"/>
    </location>
</feature>
<proteinExistence type="predicted"/>
<reference evidence="2" key="1">
    <citation type="journal article" date="2022" name="Int. J. Mol. Sci.">
        <title>Draft Genome of Tanacetum Coccineum: Genomic Comparison of Closely Related Tanacetum-Family Plants.</title>
        <authorList>
            <person name="Yamashiro T."/>
            <person name="Shiraishi A."/>
            <person name="Nakayama K."/>
            <person name="Satake H."/>
        </authorList>
    </citation>
    <scope>NUCLEOTIDE SEQUENCE</scope>
</reference>
<evidence type="ECO:0008006" key="4">
    <source>
        <dbReference type="Google" id="ProtNLM"/>
    </source>
</evidence>
<dbReference type="EMBL" id="BQNB010009975">
    <property type="protein sequence ID" value="GJS71018.1"/>
    <property type="molecule type" value="Genomic_DNA"/>
</dbReference>
<feature type="region of interest" description="Disordered" evidence="1">
    <location>
        <begin position="121"/>
        <end position="154"/>
    </location>
</feature>
<evidence type="ECO:0000313" key="3">
    <source>
        <dbReference type="Proteomes" id="UP001151760"/>
    </source>
</evidence>